<keyword evidence="8" id="KW-0732">Signal</keyword>
<evidence type="ECO:0000259" key="9">
    <source>
        <dbReference type="PROSITE" id="PS52029"/>
    </source>
</evidence>
<evidence type="ECO:0000256" key="7">
    <source>
        <dbReference type="PROSITE-ProRule" id="PRU01373"/>
    </source>
</evidence>
<keyword evidence="3" id="KW-0808">Transferase</keyword>
<dbReference type="InterPro" id="IPR052905">
    <property type="entry name" value="LD-transpeptidase_YkuD-like"/>
</dbReference>
<dbReference type="PANTHER" id="PTHR41533">
    <property type="entry name" value="L,D-TRANSPEPTIDASE HI_1667-RELATED"/>
    <property type="match status" value="1"/>
</dbReference>
<feature type="active site" description="Nucleophile" evidence="7">
    <location>
        <position position="446"/>
    </location>
</feature>
<dbReference type="AlphaFoldDB" id="A0A1I4B239"/>
<dbReference type="InterPro" id="IPR002477">
    <property type="entry name" value="Peptidoglycan-bd-like"/>
</dbReference>
<dbReference type="Gene3D" id="2.40.440.10">
    <property type="entry name" value="L,D-transpeptidase catalytic domain-like"/>
    <property type="match status" value="1"/>
</dbReference>
<feature type="chain" id="PRO_5011532758" evidence="8">
    <location>
        <begin position="31"/>
        <end position="535"/>
    </location>
</feature>
<dbReference type="InterPro" id="IPR036366">
    <property type="entry name" value="PGBDSf"/>
</dbReference>
<dbReference type="Gene3D" id="1.10.101.10">
    <property type="entry name" value="PGBD-like superfamily/PGBD"/>
    <property type="match status" value="1"/>
</dbReference>
<keyword evidence="11" id="KW-1185">Reference proteome</keyword>
<feature type="active site" description="Proton donor/acceptor" evidence="7">
    <location>
        <position position="427"/>
    </location>
</feature>
<comment type="similarity">
    <text evidence="2">Belongs to the YkuD family.</text>
</comment>
<evidence type="ECO:0000256" key="8">
    <source>
        <dbReference type="SAM" id="SignalP"/>
    </source>
</evidence>
<dbReference type="PANTHER" id="PTHR41533:SF2">
    <property type="entry name" value="BLR7131 PROTEIN"/>
    <property type="match status" value="1"/>
</dbReference>
<dbReference type="GO" id="GO:0009252">
    <property type="term" value="P:peptidoglycan biosynthetic process"/>
    <property type="evidence" value="ECO:0007669"/>
    <property type="project" value="UniProtKB-UniPathway"/>
</dbReference>
<evidence type="ECO:0000256" key="3">
    <source>
        <dbReference type="ARBA" id="ARBA00022679"/>
    </source>
</evidence>
<evidence type="ECO:0000313" key="10">
    <source>
        <dbReference type="EMBL" id="SFK62217.1"/>
    </source>
</evidence>
<dbReference type="Pfam" id="PF20142">
    <property type="entry name" value="Scaffold"/>
    <property type="match status" value="1"/>
</dbReference>
<feature type="domain" description="L,D-TPase catalytic" evidence="9">
    <location>
        <begin position="295"/>
        <end position="471"/>
    </location>
</feature>
<dbReference type="SUPFAM" id="SSF141523">
    <property type="entry name" value="L,D-transpeptidase catalytic domain-like"/>
    <property type="match status" value="1"/>
</dbReference>
<protein>
    <submittedName>
        <fullName evidence="10">Murein L,D-transpeptidase YcbB/YkuD</fullName>
    </submittedName>
</protein>
<dbReference type="STRING" id="1280847.SAMN04488036_101717"/>
<dbReference type="SUPFAM" id="SSF47090">
    <property type="entry name" value="PGBD-like"/>
    <property type="match status" value="1"/>
</dbReference>
<dbReference type="PROSITE" id="PS52029">
    <property type="entry name" value="LD_TPASE"/>
    <property type="match status" value="1"/>
</dbReference>
<dbReference type="Pfam" id="PF03734">
    <property type="entry name" value="YkuD"/>
    <property type="match status" value="1"/>
</dbReference>
<dbReference type="GO" id="GO:0016740">
    <property type="term" value="F:transferase activity"/>
    <property type="evidence" value="ECO:0007669"/>
    <property type="project" value="UniProtKB-KW"/>
</dbReference>
<dbReference type="GO" id="GO:0071555">
    <property type="term" value="P:cell wall organization"/>
    <property type="evidence" value="ECO:0007669"/>
    <property type="project" value="UniProtKB-UniRule"/>
</dbReference>
<evidence type="ECO:0000256" key="6">
    <source>
        <dbReference type="ARBA" id="ARBA00023316"/>
    </source>
</evidence>
<feature type="signal peptide" evidence="8">
    <location>
        <begin position="1"/>
        <end position="30"/>
    </location>
</feature>
<dbReference type="OrthoDB" id="9778545at2"/>
<dbReference type="GO" id="GO:0008360">
    <property type="term" value="P:regulation of cell shape"/>
    <property type="evidence" value="ECO:0007669"/>
    <property type="project" value="UniProtKB-UniRule"/>
</dbReference>
<dbReference type="InterPro" id="IPR045380">
    <property type="entry name" value="LD_TPept_scaffold_dom"/>
</dbReference>
<dbReference type="RefSeq" id="WP_093320313.1">
    <property type="nucleotide sequence ID" value="NZ_FOSZ01000001.1"/>
</dbReference>
<evidence type="ECO:0000256" key="5">
    <source>
        <dbReference type="ARBA" id="ARBA00022984"/>
    </source>
</evidence>
<dbReference type="InterPro" id="IPR036365">
    <property type="entry name" value="PGBD-like_sf"/>
</dbReference>
<organism evidence="10 11">
    <name type="scientific">Shimia haliotis</name>
    <dbReference type="NCBI Taxonomy" id="1280847"/>
    <lineage>
        <taxon>Bacteria</taxon>
        <taxon>Pseudomonadati</taxon>
        <taxon>Pseudomonadota</taxon>
        <taxon>Alphaproteobacteria</taxon>
        <taxon>Rhodobacterales</taxon>
        <taxon>Roseobacteraceae</taxon>
    </lineage>
</organism>
<comment type="pathway">
    <text evidence="1 7">Cell wall biogenesis; peptidoglycan biosynthesis.</text>
</comment>
<gene>
    <name evidence="10" type="ORF">SAMN04488036_101717</name>
</gene>
<proteinExistence type="inferred from homology"/>
<dbReference type="UniPathway" id="UPA00219"/>
<dbReference type="InterPro" id="IPR038063">
    <property type="entry name" value="Transpep_catalytic_dom"/>
</dbReference>
<evidence type="ECO:0000256" key="1">
    <source>
        <dbReference type="ARBA" id="ARBA00004752"/>
    </source>
</evidence>
<keyword evidence="6 7" id="KW-0961">Cell wall biogenesis/degradation</keyword>
<evidence type="ECO:0000256" key="4">
    <source>
        <dbReference type="ARBA" id="ARBA00022960"/>
    </source>
</evidence>
<evidence type="ECO:0000313" key="11">
    <source>
        <dbReference type="Proteomes" id="UP000198851"/>
    </source>
</evidence>
<evidence type="ECO:0000256" key="2">
    <source>
        <dbReference type="ARBA" id="ARBA00005992"/>
    </source>
</evidence>
<dbReference type="EMBL" id="FOSZ01000001">
    <property type="protein sequence ID" value="SFK62217.1"/>
    <property type="molecule type" value="Genomic_DNA"/>
</dbReference>
<name>A0A1I4B239_9RHOB</name>
<sequence length="535" mass="60131">MLFGFRRRMSSVVIAAILSGAVVSATPAVAFPVFKQAVAEAAARDDGIAAYYRSADYAPLWTADTDIARERRKALINALVNADDHGLPAARYDVDALVGKMAAARSKRDLGMVEVELSRLYLKYARDLTSGMLDPRTIDDGLVREIKKRDRSELMTSLANSSDPTQFMRDLAPQAAEYLRLKKERMRLEALIASGGWGETVPVGKYEPGDSGASIVKLRNRLIALGFMERSAAASYDRDMEKAVQAFQIAHGLEADGVAGKGTIEEVNRSPEHRLKSVLVAMERERWLDRKIEGREILVNLTDFTAKILDDGKLTFRTRSVVGKNQSDRRSPEFSDVMEHMVINPTWNVPRSIATKEYLPMLKNNPNAVGYLRLVNGRGQTVDRSQVDFSQYSTRNFPFDMKQAPGSRNALGLVKFMFPNKHNIYLHDTPQKALFKRETRAFSHGCIRLHQPFDFAYALLAKQEDNPKDFFQKRLKTGRETKVDLVTEVPVHIIYRTAYTEAKGPVQYRRDVYGRDAKIWKALESQGVALPGHQG</sequence>
<dbReference type="GO" id="GO:0004180">
    <property type="term" value="F:carboxypeptidase activity"/>
    <property type="evidence" value="ECO:0007669"/>
    <property type="project" value="UniProtKB-ARBA"/>
</dbReference>
<accession>A0A1I4B239</accession>
<reference evidence="11" key="1">
    <citation type="submission" date="2016-10" db="EMBL/GenBank/DDBJ databases">
        <authorList>
            <person name="Varghese N."/>
            <person name="Submissions S."/>
        </authorList>
    </citation>
    <scope>NUCLEOTIDE SEQUENCE [LARGE SCALE GENOMIC DNA]</scope>
    <source>
        <strain evidence="11">DSM 28453</strain>
    </source>
</reference>
<keyword evidence="4 7" id="KW-0133">Cell shape</keyword>
<dbReference type="InterPro" id="IPR005490">
    <property type="entry name" value="LD_TPept_cat_dom"/>
</dbReference>
<dbReference type="CDD" id="cd16913">
    <property type="entry name" value="YkuD_like"/>
    <property type="match status" value="1"/>
</dbReference>
<dbReference type="Proteomes" id="UP000198851">
    <property type="component" value="Unassembled WGS sequence"/>
</dbReference>
<keyword evidence="5 7" id="KW-0573">Peptidoglycan synthesis</keyword>
<dbReference type="Pfam" id="PF01471">
    <property type="entry name" value="PG_binding_1"/>
    <property type="match status" value="1"/>
</dbReference>